<feature type="transmembrane region" description="Helical" evidence="1">
    <location>
        <begin position="98"/>
        <end position="118"/>
    </location>
</feature>
<protein>
    <submittedName>
        <fullName evidence="2">Uncharacterized protein</fullName>
    </submittedName>
</protein>
<keyword evidence="1" id="KW-0472">Membrane</keyword>
<dbReference type="AlphaFoldDB" id="A0AAE3SPC2"/>
<dbReference type="RefSeq" id="WP_266013510.1">
    <property type="nucleotide sequence ID" value="NZ_JAPFQP010000003.1"/>
</dbReference>
<reference evidence="2" key="1">
    <citation type="submission" date="2022-11" db="EMBL/GenBank/DDBJ databases">
        <title>The characterization of three novel Bacteroidetes species and genomic analysis of their roles in tidal elemental geochemical cycles.</title>
        <authorList>
            <person name="Ma K.-J."/>
        </authorList>
    </citation>
    <scope>NUCLEOTIDE SEQUENCE</scope>
    <source>
        <strain evidence="2">M415</strain>
    </source>
</reference>
<keyword evidence="1" id="KW-0812">Transmembrane</keyword>
<proteinExistence type="predicted"/>
<keyword evidence="1" id="KW-1133">Transmembrane helix</keyword>
<dbReference type="Proteomes" id="UP001207116">
    <property type="component" value="Unassembled WGS sequence"/>
</dbReference>
<feature type="transmembrane region" description="Helical" evidence="1">
    <location>
        <begin position="13"/>
        <end position="31"/>
    </location>
</feature>
<name>A0AAE3SPC2_9FLAO</name>
<evidence type="ECO:0000313" key="2">
    <source>
        <dbReference type="EMBL" id="MCX2720061.1"/>
    </source>
</evidence>
<dbReference type="EMBL" id="JAPFQP010000003">
    <property type="protein sequence ID" value="MCX2720061.1"/>
    <property type="molecule type" value="Genomic_DNA"/>
</dbReference>
<sequence length="124" mass="14676">MDNILNALTWIDTIAPTIWIGLTVIMFWILYKVYAKEGKRHPIFRFGVFLLVLVWLYPVYTYFFNQFEVSLAGNLLTLWATISYKNRLKPLDEKMANWMYPQIIWICLASVYVGLLLLDKYQLG</sequence>
<accession>A0AAE3SPC2</accession>
<organism evidence="2 3">
    <name type="scientific">Lentiprolixibacter aurantiacus</name>
    <dbReference type="NCBI Taxonomy" id="2993939"/>
    <lineage>
        <taxon>Bacteria</taxon>
        <taxon>Pseudomonadati</taxon>
        <taxon>Bacteroidota</taxon>
        <taxon>Flavobacteriia</taxon>
        <taxon>Flavobacteriales</taxon>
        <taxon>Flavobacteriaceae</taxon>
        <taxon>Lentiprolixibacter</taxon>
    </lineage>
</organism>
<evidence type="ECO:0000313" key="3">
    <source>
        <dbReference type="Proteomes" id="UP001207116"/>
    </source>
</evidence>
<comment type="caution">
    <text evidence="2">The sequence shown here is derived from an EMBL/GenBank/DDBJ whole genome shotgun (WGS) entry which is preliminary data.</text>
</comment>
<gene>
    <name evidence="2" type="ORF">OO016_10655</name>
</gene>
<keyword evidence="3" id="KW-1185">Reference proteome</keyword>
<evidence type="ECO:0000256" key="1">
    <source>
        <dbReference type="SAM" id="Phobius"/>
    </source>
</evidence>
<feature type="transmembrane region" description="Helical" evidence="1">
    <location>
        <begin position="43"/>
        <end position="63"/>
    </location>
</feature>